<dbReference type="KEGG" id="hsr:HSBAA_50460"/>
<dbReference type="InterPro" id="IPR004101">
    <property type="entry name" value="Mur_ligase_C"/>
</dbReference>
<dbReference type="InterPro" id="IPR036615">
    <property type="entry name" value="Mur_ligase_C_dom_sf"/>
</dbReference>
<dbReference type="EMBL" id="AP019514">
    <property type="protein sequence ID" value="BBI63740.1"/>
    <property type="molecule type" value="Genomic_DNA"/>
</dbReference>
<dbReference type="SUPFAM" id="SSF53244">
    <property type="entry name" value="MurD-like peptide ligases, peptide-binding domain"/>
    <property type="match status" value="1"/>
</dbReference>
<protein>
    <recommendedName>
        <fullName evidence="2">Mur ligase C-terminal domain-containing protein</fullName>
    </recommendedName>
</protein>
<dbReference type="GO" id="GO:0016881">
    <property type="term" value="F:acid-amino acid ligase activity"/>
    <property type="evidence" value="ECO:0007669"/>
    <property type="project" value="InterPro"/>
</dbReference>
<proteinExistence type="predicted"/>
<dbReference type="SUPFAM" id="SSF53623">
    <property type="entry name" value="MurD-like peptide ligases, catalytic domain"/>
    <property type="match status" value="1"/>
</dbReference>
<sequence length="260" mass="28144">MRQGHVEAEVIPVVDVPITFEGHARFNVANALAASAAAYALGLSIADIQMGLQTFHPTPGQNPGRTNLIDADGMKVLIDYGHNVPALEALSGLVGCIPARRRISVASAPGNRRDEDLFTLGTLLARMHDVVFIYETDARGRTPGDAARLLREGAESVPGTCRVEVIMEEQQAVERAFEEASEGDLLVLLIDDVDSAIERIRGAASGRLPPQRQTVRRHDARRPPGRQAADPAAGRQSLCAGASRGKRYSDRRWPYRRPGA</sequence>
<feature type="compositionally biased region" description="Basic residues" evidence="1">
    <location>
        <begin position="214"/>
        <end position="224"/>
    </location>
</feature>
<reference evidence="3 4" key="1">
    <citation type="journal article" date="2019" name="Microbiol. Resour. Announc.">
        <title>Complete Genome Sequence of Halomonas sulfidaeris Strain Esulfide1 Isolated from a Metal Sulfide Rock at a Depth of 2,200 Meters, Obtained Using Nanopore Sequencing.</title>
        <authorList>
            <person name="Saito M."/>
            <person name="Nishigata A."/>
            <person name="Galipon J."/>
            <person name="Arakawa K."/>
        </authorList>
    </citation>
    <scope>NUCLEOTIDE SEQUENCE [LARGE SCALE GENOMIC DNA]</scope>
    <source>
        <strain evidence="3 4">ATCC BAA-803</strain>
    </source>
</reference>
<name>A0A455UBY0_9GAMM</name>
<evidence type="ECO:0000313" key="3">
    <source>
        <dbReference type="EMBL" id="BBI63740.1"/>
    </source>
</evidence>
<dbReference type="PANTHER" id="PTHR23135:SF18">
    <property type="entry name" value="CYANOPHYCIN SYNTHETASE"/>
    <property type="match status" value="1"/>
</dbReference>
<dbReference type="Gene3D" id="3.40.1190.10">
    <property type="entry name" value="Mur-like, catalytic domain"/>
    <property type="match status" value="1"/>
</dbReference>
<evidence type="ECO:0000256" key="1">
    <source>
        <dbReference type="SAM" id="MobiDB-lite"/>
    </source>
</evidence>
<dbReference type="GO" id="GO:0005524">
    <property type="term" value="F:ATP binding"/>
    <property type="evidence" value="ECO:0007669"/>
    <property type="project" value="InterPro"/>
</dbReference>
<evidence type="ECO:0000313" key="4">
    <source>
        <dbReference type="Proteomes" id="UP000320231"/>
    </source>
</evidence>
<feature type="region of interest" description="Disordered" evidence="1">
    <location>
        <begin position="204"/>
        <end position="260"/>
    </location>
</feature>
<evidence type="ECO:0000259" key="2">
    <source>
        <dbReference type="Pfam" id="PF02875"/>
    </source>
</evidence>
<dbReference type="AlphaFoldDB" id="A0A455UBY0"/>
<dbReference type="Proteomes" id="UP000320231">
    <property type="component" value="Chromosome"/>
</dbReference>
<accession>A0A455UBY0</accession>
<dbReference type="InterPro" id="IPR036565">
    <property type="entry name" value="Mur-like_cat_sf"/>
</dbReference>
<gene>
    <name evidence="3" type="ORF">HSBAA_50460</name>
</gene>
<feature type="domain" description="Mur ligase C-terminal" evidence="2">
    <location>
        <begin position="64"/>
        <end position="188"/>
    </location>
</feature>
<organism evidence="3 4">
    <name type="scientific">Vreelandella sulfidaeris</name>
    <dbReference type="NCBI Taxonomy" id="115553"/>
    <lineage>
        <taxon>Bacteria</taxon>
        <taxon>Pseudomonadati</taxon>
        <taxon>Pseudomonadota</taxon>
        <taxon>Gammaproteobacteria</taxon>
        <taxon>Oceanospirillales</taxon>
        <taxon>Halomonadaceae</taxon>
        <taxon>Vreelandella</taxon>
    </lineage>
</organism>
<dbReference type="PANTHER" id="PTHR23135">
    <property type="entry name" value="MUR LIGASE FAMILY MEMBER"/>
    <property type="match status" value="1"/>
</dbReference>
<dbReference type="Gene3D" id="3.90.190.20">
    <property type="entry name" value="Mur ligase, C-terminal domain"/>
    <property type="match status" value="1"/>
</dbReference>
<dbReference type="Pfam" id="PF02875">
    <property type="entry name" value="Mur_ligase_C"/>
    <property type="match status" value="1"/>
</dbReference>